<dbReference type="PANTHER" id="PTHR10672:SF3">
    <property type="entry name" value="PROTEIN HU-LI TAI SHAO"/>
    <property type="match status" value="1"/>
</dbReference>
<keyword evidence="4" id="KW-1185">Reference proteome</keyword>
<evidence type="ECO:0000256" key="1">
    <source>
        <dbReference type="ARBA" id="ARBA00006274"/>
    </source>
</evidence>
<dbReference type="SUPFAM" id="SSF53639">
    <property type="entry name" value="AraD/HMP-PK domain-like"/>
    <property type="match status" value="1"/>
</dbReference>
<dbReference type="eggNOG" id="KOG3699">
    <property type="taxonomic scope" value="Eukaryota"/>
</dbReference>
<gene>
    <name evidence="3" type="ORF">NEMVEDRAFT_v1g99928</name>
</gene>
<dbReference type="InterPro" id="IPR051017">
    <property type="entry name" value="Aldolase-II_Adducin_sf"/>
</dbReference>
<dbReference type="HOGENOM" id="CLU_006033_9_2_1"/>
<accession>A7S0I1</accession>
<dbReference type="PhylomeDB" id="A7S0I1"/>
<dbReference type="Gene3D" id="3.40.225.10">
    <property type="entry name" value="Class II aldolase/adducin N-terminal domain"/>
    <property type="match status" value="1"/>
</dbReference>
<dbReference type="Proteomes" id="UP000001593">
    <property type="component" value="Unassembled WGS sequence"/>
</dbReference>
<comment type="similarity">
    <text evidence="1">Belongs to the aldolase class II family. Adducin subfamily.</text>
</comment>
<name>A7S0I1_NEMVE</name>
<dbReference type="GO" id="GO:0005856">
    <property type="term" value="C:cytoskeleton"/>
    <property type="evidence" value="ECO:0000318"/>
    <property type="project" value="GO_Central"/>
</dbReference>
<dbReference type="OMA" id="IWMNPIG"/>
<dbReference type="STRING" id="45351.A7S0I1"/>
<evidence type="ECO:0000313" key="4">
    <source>
        <dbReference type="Proteomes" id="UP000001593"/>
    </source>
</evidence>
<dbReference type="Pfam" id="PF00596">
    <property type="entry name" value="Aldolase_II"/>
    <property type="match status" value="1"/>
</dbReference>
<dbReference type="InterPro" id="IPR036409">
    <property type="entry name" value="Aldolase_II/adducin_N_sf"/>
</dbReference>
<dbReference type="GO" id="GO:0005886">
    <property type="term" value="C:plasma membrane"/>
    <property type="evidence" value="ECO:0000318"/>
    <property type="project" value="GO_Central"/>
</dbReference>
<dbReference type="PANTHER" id="PTHR10672">
    <property type="entry name" value="ADDUCIN"/>
    <property type="match status" value="1"/>
</dbReference>
<organism evidence="3 4">
    <name type="scientific">Nematostella vectensis</name>
    <name type="common">Starlet sea anemone</name>
    <dbReference type="NCBI Taxonomy" id="45351"/>
    <lineage>
        <taxon>Eukaryota</taxon>
        <taxon>Metazoa</taxon>
        <taxon>Cnidaria</taxon>
        <taxon>Anthozoa</taxon>
        <taxon>Hexacorallia</taxon>
        <taxon>Actiniaria</taxon>
        <taxon>Edwardsiidae</taxon>
        <taxon>Nematostella</taxon>
    </lineage>
</organism>
<proteinExistence type="inferred from homology"/>
<dbReference type="InterPro" id="IPR001303">
    <property type="entry name" value="Aldolase_II/adducin_N"/>
</dbReference>
<dbReference type="SMART" id="SM01007">
    <property type="entry name" value="Aldolase_II"/>
    <property type="match status" value="1"/>
</dbReference>
<feature type="non-terminal residue" evidence="3">
    <location>
        <position position="328"/>
    </location>
</feature>
<dbReference type="OrthoDB" id="3238794at2759"/>
<dbReference type="EMBL" id="DS469561">
    <property type="protein sequence ID" value="EDO42734.1"/>
    <property type="molecule type" value="Genomic_DNA"/>
</dbReference>
<sequence length="328" mass="36256">DVLRDVRGLKLRQRVSLVLNDKVLREELEDIVENFVHNGPRPASEGIRTYQDFLVPSYSGGMAGGMVTPIADIRGSDTLNYSKQERLLRCKLAAVYRLVDLFGWSIGIYGHITARASNDEDHYLLNPFGLLYNEVTASSLVKVDFAGNIVDGGSTNLGVNRAGLVLHSAVHSARKDIACVIHIHQPACVAVASTEYGILPITQEASMLGEIAYHDFRGILLDENEKDAIINELGEKSKVMVLRNHGMVIAGDTIEEAFMLAHMCVLSCEYQVRAMSAGVDNLIKVSEQVREKVLEVTGGENITDSKGSKWKHGELEFEAWMRMLDSRV</sequence>
<dbReference type="GO" id="GO:0051015">
    <property type="term" value="F:actin filament binding"/>
    <property type="evidence" value="ECO:0000318"/>
    <property type="project" value="GO_Central"/>
</dbReference>
<dbReference type="NCBIfam" id="NF005451">
    <property type="entry name" value="PRK07044.1"/>
    <property type="match status" value="1"/>
</dbReference>
<evidence type="ECO:0000313" key="3">
    <source>
        <dbReference type="EMBL" id="EDO42734.1"/>
    </source>
</evidence>
<protein>
    <recommendedName>
        <fullName evidence="2">Class II aldolase/adducin N-terminal domain-containing protein</fullName>
    </recommendedName>
</protein>
<dbReference type="InParanoid" id="A7S0I1"/>
<dbReference type="KEGG" id="nve:5514567"/>
<dbReference type="FunFam" id="3.40.225.10:FF:000013">
    <property type="entry name" value="Class II aldolase"/>
    <property type="match status" value="1"/>
</dbReference>
<reference evidence="3 4" key="1">
    <citation type="journal article" date="2007" name="Science">
        <title>Sea anemone genome reveals ancestral eumetazoan gene repertoire and genomic organization.</title>
        <authorList>
            <person name="Putnam N.H."/>
            <person name="Srivastava M."/>
            <person name="Hellsten U."/>
            <person name="Dirks B."/>
            <person name="Chapman J."/>
            <person name="Salamov A."/>
            <person name="Terry A."/>
            <person name="Shapiro H."/>
            <person name="Lindquist E."/>
            <person name="Kapitonov V.V."/>
            <person name="Jurka J."/>
            <person name="Genikhovich G."/>
            <person name="Grigoriev I.V."/>
            <person name="Lucas S.M."/>
            <person name="Steele R.E."/>
            <person name="Finnerty J.R."/>
            <person name="Technau U."/>
            <person name="Martindale M.Q."/>
            <person name="Rokhsar D.S."/>
        </authorList>
    </citation>
    <scope>NUCLEOTIDE SEQUENCE [LARGE SCALE GENOMIC DNA]</scope>
    <source>
        <strain evidence="4">CH2 X CH6</strain>
    </source>
</reference>
<feature type="domain" description="Class II aldolase/adducin N-terminal" evidence="2">
    <location>
        <begin position="90"/>
        <end position="272"/>
    </location>
</feature>
<evidence type="ECO:0000259" key="2">
    <source>
        <dbReference type="SMART" id="SM01007"/>
    </source>
</evidence>
<dbReference type="AlphaFoldDB" id="A7S0I1"/>
<dbReference type="GO" id="GO:0014069">
    <property type="term" value="C:postsynaptic density"/>
    <property type="evidence" value="ECO:0000318"/>
    <property type="project" value="GO_Central"/>
</dbReference>